<dbReference type="AlphaFoldDB" id="A0A2X2YBW6"/>
<evidence type="ECO:0000313" key="1">
    <source>
        <dbReference type="EMBL" id="SQB61624.1"/>
    </source>
</evidence>
<evidence type="ECO:0000313" key="2">
    <source>
        <dbReference type="Proteomes" id="UP000249986"/>
    </source>
</evidence>
<name>A0A2X2YBW6_CLOPF</name>
<proteinExistence type="predicted"/>
<dbReference type="EMBL" id="UAWG01000023">
    <property type="protein sequence ID" value="SQB61624.1"/>
    <property type="molecule type" value="Genomic_DNA"/>
</dbReference>
<gene>
    <name evidence="1" type="ORF">NCTC10719_03306</name>
</gene>
<dbReference type="RefSeq" id="WP_003453726.1">
    <property type="nucleotide sequence ID" value="NZ_CABPRL010000001.1"/>
</dbReference>
<accession>A0A2X2YBW6</accession>
<dbReference type="Proteomes" id="UP000249986">
    <property type="component" value="Unassembled WGS sequence"/>
</dbReference>
<protein>
    <submittedName>
        <fullName evidence="1">Uncharacterized protein</fullName>
    </submittedName>
</protein>
<reference evidence="1 2" key="1">
    <citation type="submission" date="2018-06" db="EMBL/GenBank/DDBJ databases">
        <authorList>
            <consortium name="Pathogen Informatics"/>
            <person name="Doyle S."/>
        </authorList>
    </citation>
    <scope>NUCLEOTIDE SEQUENCE [LARGE SCALE GENOMIC DNA]</scope>
    <source>
        <strain evidence="1 2">NCTC10719</strain>
    </source>
</reference>
<organism evidence="1 2">
    <name type="scientific">Clostridium perfringens</name>
    <dbReference type="NCBI Taxonomy" id="1502"/>
    <lineage>
        <taxon>Bacteria</taxon>
        <taxon>Bacillati</taxon>
        <taxon>Bacillota</taxon>
        <taxon>Clostridia</taxon>
        <taxon>Eubacteriales</taxon>
        <taxon>Clostridiaceae</taxon>
        <taxon>Clostridium</taxon>
    </lineage>
</organism>
<sequence length="125" mass="14459">MEKKLEMRKLSGQDTFLMLKIMSKTGAKKGIKEFLSKQGSFGKGDKTEEDYQKIGIDVMLDVADTIMSNLENAQEDINKLLANLCGMKVKEIEQLDFMEYNTLIMDFFKKEELKSFFKLIFSSFK</sequence>